<gene>
    <name evidence="2" type="ORF">V0U79_05695</name>
</gene>
<feature type="transmembrane region" description="Helical" evidence="1">
    <location>
        <begin position="56"/>
        <end position="76"/>
    </location>
</feature>
<keyword evidence="1" id="KW-0812">Transmembrane</keyword>
<evidence type="ECO:0000313" key="2">
    <source>
        <dbReference type="EMBL" id="MEE2525852.1"/>
    </source>
</evidence>
<keyword evidence="1" id="KW-1133">Transmembrane helix</keyword>
<sequence length="158" mass="17859">MPHALLLSSKFPKNDSRLEQMRSSLTEQGYQVISLSYDSGGEAHRDEETRDLRPRAAGLLMLLSQLIIAGVIAGYFSRFYPLAMTMIFWTTIAAAIGLTSPFGRSVRQSVFLWVSEYILWLETAKHRFQLVWAADSEMVPMAQRVAQRCGAELRTGDR</sequence>
<name>A0ABU7LPM8_9PROT</name>
<comment type="caution">
    <text evidence="2">The sequence shown here is derived from an EMBL/GenBank/DDBJ whole genome shotgun (WGS) entry which is preliminary data.</text>
</comment>
<keyword evidence="3" id="KW-1185">Reference proteome</keyword>
<organism evidence="2 3">
    <name type="scientific">Hyphobacterium lacteum</name>
    <dbReference type="NCBI Taxonomy" id="3116575"/>
    <lineage>
        <taxon>Bacteria</taxon>
        <taxon>Pseudomonadati</taxon>
        <taxon>Pseudomonadota</taxon>
        <taxon>Alphaproteobacteria</taxon>
        <taxon>Maricaulales</taxon>
        <taxon>Maricaulaceae</taxon>
        <taxon>Hyphobacterium</taxon>
    </lineage>
</organism>
<dbReference type="Proteomes" id="UP001354971">
    <property type="component" value="Unassembled WGS sequence"/>
</dbReference>
<accession>A0ABU7LPM8</accession>
<dbReference type="EMBL" id="JAZDRP010000003">
    <property type="protein sequence ID" value="MEE2525852.1"/>
    <property type="molecule type" value="Genomic_DNA"/>
</dbReference>
<reference evidence="2 3" key="1">
    <citation type="submission" date="2024-01" db="EMBL/GenBank/DDBJ databases">
        <title>Hyphobacterium bacterium isolated from marine sediment.</title>
        <authorList>
            <person name="Zhao S."/>
        </authorList>
    </citation>
    <scope>NUCLEOTIDE SEQUENCE [LARGE SCALE GENOMIC DNA]</scope>
    <source>
        <strain evidence="3">HN65</strain>
    </source>
</reference>
<protein>
    <submittedName>
        <fullName evidence="2">Uncharacterized protein</fullName>
    </submittedName>
</protein>
<evidence type="ECO:0000256" key="1">
    <source>
        <dbReference type="SAM" id="Phobius"/>
    </source>
</evidence>
<proteinExistence type="predicted"/>
<keyword evidence="1" id="KW-0472">Membrane</keyword>
<evidence type="ECO:0000313" key="3">
    <source>
        <dbReference type="Proteomes" id="UP001354971"/>
    </source>
</evidence>
<dbReference type="RefSeq" id="WP_330198514.1">
    <property type="nucleotide sequence ID" value="NZ_JAZDRP010000003.1"/>
</dbReference>
<feature type="transmembrane region" description="Helical" evidence="1">
    <location>
        <begin position="82"/>
        <end position="102"/>
    </location>
</feature>